<evidence type="ECO:0000313" key="5">
    <source>
        <dbReference type="Proteomes" id="UP000308444"/>
    </source>
</evidence>
<dbReference type="InterPro" id="IPR051317">
    <property type="entry name" value="Gfo/Idh/MocA_oxidoreduct"/>
</dbReference>
<organism evidence="4 5">
    <name type="scientific">Bacillus cereus</name>
    <dbReference type="NCBI Taxonomy" id="1396"/>
    <lineage>
        <taxon>Bacteria</taxon>
        <taxon>Bacillati</taxon>
        <taxon>Bacillota</taxon>
        <taxon>Bacilli</taxon>
        <taxon>Bacillales</taxon>
        <taxon>Bacillaceae</taxon>
        <taxon>Bacillus</taxon>
        <taxon>Bacillus cereus group</taxon>
    </lineage>
</organism>
<dbReference type="AlphaFoldDB" id="A0A9X9A6D5"/>
<sequence length="100" mass="11100">MHGEKGSIVKYGMDSQEEQLKNGMKPGDNGYGVDDEENFATLETEESLERIPTEVGCYDNYYKGVRDSILNGEKLPVTAKEGLDVIKLIQLAIESSEKGR</sequence>
<dbReference type="InterPro" id="IPR004104">
    <property type="entry name" value="Gfo/Idh/MocA-like_OxRdtase_C"/>
</dbReference>
<dbReference type="Proteomes" id="UP000308444">
    <property type="component" value="Unassembled WGS sequence"/>
</dbReference>
<dbReference type="GO" id="GO:0016491">
    <property type="term" value="F:oxidoreductase activity"/>
    <property type="evidence" value="ECO:0007669"/>
    <property type="project" value="UniProtKB-KW"/>
</dbReference>
<feature type="non-terminal residue" evidence="4">
    <location>
        <position position="100"/>
    </location>
</feature>
<comment type="caution">
    <text evidence="4">The sequence shown here is derived from an EMBL/GenBank/DDBJ whole genome shotgun (WGS) entry which is preliminary data.</text>
</comment>
<keyword evidence="2" id="KW-0560">Oxidoreductase</keyword>
<comment type="similarity">
    <text evidence="1">Belongs to the Gfo/Idh/MocA family.</text>
</comment>
<reference evidence="4 5" key="1">
    <citation type="journal article" date="2019" name="Environ. Microbiol.">
        <title>An active ?-lactamase is a part of an orchestrated cell wall stress resistance network of Bacillus subtilis and related rhizosphere species.</title>
        <authorList>
            <person name="Bucher T."/>
            <person name="Keren-Paz A."/>
            <person name="Hausser J."/>
            <person name="Olender T."/>
            <person name="Cytryn E."/>
            <person name="Kolodkin-Gal I."/>
        </authorList>
    </citation>
    <scope>NUCLEOTIDE SEQUENCE [LARGE SCALE GENOMIC DNA]</scope>
    <source>
        <strain evidence="4 5">I32</strain>
    </source>
</reference>
<dbReference type="PANTHER" id="PTHR43708">
    <property type="entry name" value="CONSERVED EXPRESSED OXIDOREDUCTASE (EUROFUNG)"/>
    <property type="match status" value="1"/>
</dbReference>
<proteinExistence type="inferred from homology"/>
<evidence type="ECO:0000259" key="3">
    <source>
        <dbReference type="Pfam" id="PF02894"/>
    </source>
</evidence>
<gene>
    <name evidence="4" type="ORF">FC695_22780</name>
</gene>
<dbReference type="Gene3D" id="3.30.360.10">
    <property type="entry name" value="Dihydrodipicolinate Reductase, domain 2"/>
    <property type="match status" value="1"/>
</dbReference>
<evidence type="ECO:0000256" key="2">
    <source>
        <dbReference type="ARBA" id="ARBA00023002"/>
    </source>
</evidence>
<evidence type="ECO:0000313" key="4">
    <source>
        <dbReference type="EMBL" id="TKI99951.1"/>
    </source>
</evidence>
<protein>
    <submittedName>
        <fullName evidence="4">Oxidoreductase</fullName>
    </submittedName>
</protein>
<name>A0A9X9A6D5_BACCE</name>
<accession>A0A9X9A6D5</accession>
<dbReference type="Pfam" id="PF02894">
    <property type="entry name" value="GFO_IDH_MocA_C"/>
    <property type="match status" value="1"/>
</dbReference>
<feature type="domain" description="Gfo/Idh/MocA-like oxidoreductase C-terminal" evidence="3">
    <location>
        <begin position="2"/>
        <end position="100"/>
    </location>
</feature>
<dbReference type="EMBL" id="SZOH01001717">
    <property type="protein sequence ID" value="TKI99951.1"/>
    <property type="molecule type" value="Genomic_DNA"/>
</dbReference>
<evidence type="ECO:0000256" key="1">
    <source>
        <dbReference type="ARBA" id="ARBA00010928"/>
    </source>
</evidence>
<dbReference type="PANTHER" id="PTHR43708:SF5">
    <property type="entry name" value="CONSERVED EXPRESSED OXIDOREDUCTASE (EUROFUNG)-RELATED"/>
    <property type="match status" value="1"/>
</dbReference>
<dbReference type="Gene3D" id="3.40.50.720">
    <property type="entry name" value="NAD(P)-binding Rossmann-like Domain"/>
    <property type="match status" value="1"/>
</dbReference>